<feature type="binding site" evidence="4">
    <location>
        <position position="71"/>
    </location>
    <ligand>
        <name>molybdate</name>
        <dbReference type="ChEBI" id="CHEBI:36264"/>
    </ligand>
</feature>
<dbReference type="RefSeq" id="WP_165300102.1">
    <property type="nucleotide sequence ID" value="NZ_JAAKZZ010000195.1"/>
</dbReference>
<gene>
    <name evidence="6" type="primary">modA</name>
    <name evidence="6" type="ORF">G5C65_19175</name>
</gene>
<evidence type="ECO:0000313" key="7">
    <source>
        <dbReference type="Proteomes" id="UP000477722"/>
    </source>
</evidence>
<feature type="binding site" evidence="4">
    <location>
        <position position="218"/>
    </location>
    <ligand>
        <name>molybdate</name>
        <dbReference type="ChEBI" id="CHEBI:36264"/>
    </ligand>
</feature>
<keyword evidence="2 4" id="KW-0479">Metal-binding</keyword>
<dbReference type="EMBL" id="JAAKZZ010000195">
    <property type="protein sequence ID" value="NGO70435.1"/>
    <property type="molecule type" value="Genomic_DNA"/>
</dbReference>
<evidence type="ECO:0000256" key="1">
    <source>
        <dbReference type="ARBA" id="ARBA00009175"/>
    </source>
</evidence>
<proteinExistence type="inferred from homology"/>
<sequence length="282" mass="28759">MPETPPIPSEPHGGPLRELPGRRRSGSGPLRAALAACAALGVAAPLAACGGGAHGSDGGGTTTLRVLAAASLTDVFQKAGTAYEKAHPGTRVRFSFAGSQALAAQVREGVPADVLATADTKTMDGVRGETGAEPAVFATNRLTLVTAPGNPHRVRALKDLARGDLKVVLAAAKVPVGRYGQQVLDRQGVAVEPVSREVNVRSVLTKVEMGEADAGIVYATDAAVAGGKVATVRIPAAQNAPASYPAAPLKSSRHSKEAAAFTSWLRSAKAQKLLREAGFGKP</sequence>
<reference evidence="6 7" key="1">
    <citation type="submission" date="2020-02" db="EMBL/GenBank/DDBJ databases">
        <title>Whole-genome analyses of novel actinobacteria.</title>
        <authorList>
            <person name="Sahin N."/>
            <person name="Tatar D."/>
        </authorList>
    </citation>
    <scope>NUCLEOTIDE SEQUENCE [LARGE SCALE GENOMIC DNA]</scope>
    <source>
        <strain evidence="6 7">SB3404</strain>
    </source>
</reference>
<comment type="similarity">
    <text evidence="1">Belongs to the bacterial solute-binding protein ModA family.</text>
</comment>
<dbReference type="AlphaFoldDB" id="A0A6G4WYX1"/>
<protein>
    <submittedName>
        <fullName evidence="6">Molybdate ABC transporter substrate-binding protein</fullName>
    </submittedName>
</protein>
<organism evidence="6 7">
    <name type="scientific">Streptomyces boncukensis</name>
    <dbReference type="NCBI Taxonomy" id="2711219"/>
    <lineage>
        <taxon>Bacteria</taxon>
        <taxon>Bacillati</taxon>
        <taxon>Actinomycetota</taxon>
        <taxon>Actinomycetes</taxon>
        <taxon>Kitasatosporales</taxon>
        <taxon>Streptomycetaceae</taxon>
        <taxon>Streptomyces</taxon>
    </lineage>
</organism>
<dbReference type="GO" id="GO:0030973">
    <property type="term" value="F:molybdate ion binding"/>
    <property type="evidence" value="ECO:0007669"/>
    <property type="project" value="TreeGrafter"/>
</dbReference>
<feature type="binding site" evidence="4">
    <location>
        <position position="200"/>
    </location>
    <ligand>
        <name>molybdate</name>
        <dbReference type="ChEBI" id="CHEBI:36264"/>
    </ligand>
</feature>
<keyword evidence="7" id="KW-1185">Reference proteome</keyword>
<dbReference type="InterPro" id="IPR050682">
    <property type="entry name" value="ModA/WtpA"/>
</dbReference>
<keyword evidence="4" id="KW-0500">Molybdenum</keyword>
<dbReference type="PANTHER" id="PTHR30632">
    <property type="entry name" value="MOLYBDATE-BINDING PERIPLASMIC PROTEIN"/>
    <property type="match status" value="1"/>
</dbReference>
<evidence type="ECO:0000256" key="5">
    <source>
        <dbReference type="SAM" id="MobiDB-lite"/>
    </source>
</evidence>
<evidence type="ECO:0000256" key="2">
    <source>
        <dbReference type="ARBA" id="ARBA00022723"/>
    </source>
</evidence>
<comment type="caution">
    <text evidence="6">The sequence shown here is derived from an EMBL/GenBank/DDBJ whole genome shotgun (WGS) entry which is preliminary data.</text>
</comment>
<dbReference type="Gene3D" id="3.40.190.10">
    <property type="entry name" value="Periplasmic binding protein-like II"/>
    <property type="match status" value="2"/>
</dbReference>
<feature type="binding site" evidence="4">
    <location>
        <position position="99"/>
    </location>
    <ligand>
        <name>molybdate</name>
        <dbReference type="ChEBI" id="CHEBI:36264"/>
    </ligand>
</feature>
<name>A0A6G4WYX1_9ACTN</name>
<evidence type="ECO:0000256" key="4">
    <source>
        <dbReference type="PIRSR" id="PIRSR004846-1"/>
    </source>
</evidence>
<evidence type="ECO:0000256" key="3">
    <source>
        <dbReference type="ARBA" id="ARBA00022729"/>
    </source>
</evidence>
<dbReference type="GO" id="GO:0046872">
    <property type="term" value="F:metal ion binding"/>
    <property type="evidence" value="ECO:0007669"/>
    <property type="project" value="UniProtKB-KW"/>
</dbReference>
<dbReference type="PANTHER" id="PTHR30632:SF0">
    <property type="entry name" value="SULFATE-BINDING PROTEIN"/>
    <property type="match status" value="1"/>
</dbReference>
<dbReference type="CDD" id="cd13538">
    <property type="entry name" value="PBP2_ModA_like_1"/>
    <property type="match status" value="1"/>
</dbReference>
<dbReference type="NCBIfam" id="TIGR01256">
    <property type="entry name" value="modA"/>
    <property type="match status" value="1"/>
</dbReference>
<dbReference type="Proteomes" id="UP000477722">
    <property type="component" value="Unassembled WGS sequence"/>
</dbReference>
<dbReference type="SUPFAM" id="SSF53850">
    <property type="entry name" value="Periplasmic binding protein-like II"/>
    <property type="match status" value="1"/>
</dbReference>
<dbReference type="GO" id="GO:0015689">
    <property type="term" value="P:molybdate ion transport"/>
    <property type="evidence" value="ECO:0007669"/>
    <property type="project" value="InterPro"/>
</dbReference>
<dbReference type="PIRSF" id="PIRSF004846">
    <property type="entry name" value="ModA"/>
    <property type="match status" value="1"/>
</dbReference>
<dbReference type="Pfam" id="PF13531">
    <property type="entry name" value="SBP_bac_11"/>
    <property type="match status" value="1"/>
</dbReference>
<accession>A0A6G4WYX1</accession>
<keyword evidence="3" id="KW-0732">Signal</keyword>
<feature type="region of interest" description="Disordered" evidence="5">
    <location>
        <begin position="1"/>
        <end position="28"/>
    </location>
</feature>
<dbReference type="InterPro" id="IPR005950">
    <property type="entry name" value="ModA"/>
</dbReference>
<evidence type="ECO:0000313" key="6">
    <source>
        <dbReference type="EMBL" id="NGO70435.1"/>
    </source>
</evidence>